<organism evidence="13">
    <name type="scientific">Anopheles coluzzii</name>
    <name type="common">African malaria mosquito</name>
    <dbReference type="NCBI Taxonomy" id="1518534"/>
    <lineage>
        <taxon>Eukaryota</taxon>
        <taxon>Metazoa</taxon>
        <taxon>Ecdysozoa</taxon>
        <taxon>Arthropoda</taxon>
        <taxon>Hexapoda</taxon>
        <taxon>Insecta</taxon>
        <taxon>Pterygota</taxon>
        <taxon>Neoptera</taxon>
        <taxon>Endopterygota</taxon>
        <taxon>Diptera</taxon>
        <taxon>Nematocera</taxon>
        <taxon>Culicoidea</taxon>
        <taxon>Culicidae</taxon>
        <taxon>Anophelinae</taxon>
        <taxon>Anopheles</taxon>
    </lineage>
</organism>
<dbReference type="EnsemblMetazoa" id="ACOM030277-RA">
    <property type="protein sequence ID" value="ACOM030277-PA.1"/>
    <property type="gene ID" value="ACOM030277"/>
</dbReference>
<dbReference type="InterPro" id="IPR013041">
    <property type="entry name" value="Clathrin_app_Ig-like_sf"/>
</dbReference>
<dbReference type="PANTHER" id="PTHR22780">
    <property type="entry name" value="ADAPTIN, ALPHA/GAMMA/EPSILON"/>
    <property type="match status" value="1"/>
</dbReference>
<dbReference type="Pfam" id="PF02883">
    <property type="entry name" value="Alpha_adaptinC2"/>
    <property type="match status" value="1"/>
</dbReference>
<evidence type="ECO:0000256" key="9">
    <source>
        <dbReference type="ARBA" id="ARBA00029433"/>
    </source>
</evidence>
<dbReference type="Pfam" id="PF01602">
    <property type="entry name" value="Adaptin_N"/>
    <property type="match status" value="2"/>
</dbReference>
<evidence type="ECO:0000256" key="6">
    <source>
        <dbReference type="ARBA" id="ARBA00023034"/>
    </source>
</evidence>
<dbReference type="GO" id="GO:0030121">
    <property type="term" value="C:AP-1 adaptor complex"/>
    <property type="evidence" value="ECO:0007669"/>
    <property type="project" value="InterPro"/>
</dbReference>
<comment type="similarity">
    <text evidence="3 10">Belongs to the adaptor complexes large subunit family.</text>
</comment>
<keyword evidence="5 10" id="KW-0653">Protein transport</keyword>
<feature type="region of interest" description="Disordered" evidence="11">
    <location>
        <begin position="869"/>
        <end position="892"/>
    </location>
</feature>
<dbReference type="Gene3D" id="2.60.40.1230">
    <property type="match status" value="1"/>
</dbReference>
<sequence>MNASDHGFNPAFNMATIRQAINETIERVRIPTPTRLRDLIRQIRAARTAAEERAVVNRECAYIRSTFREEDSVWRCRNIAKLLYIHMLGYPAHFGQLECLKLTASPRFTDKRIGYLGAMLLLDERQDVHLLITNCLKNDLNRILIAGVTLITEMCEKSSDTLNHFKKIVPNLVRILKNLILAGYSPEHDVSGVSDPFLQVKILRLLRILGHNDPDASEAMNDILAQVATNTETSKNVGNTILYETVLSIMDIKSEGGLRVLAVNILGRFLLNSDKNIRYVALNTLLRTVHADISAVQRHRTTILECLKDPDVSIRRRAMELSFALINSQNIRAMSKELLVFLEKADPEFKAQCSSRMVHVAERYATSIRWRLDTLLSVLIAAGNYVRDDVVSSTIHLILNSPPEEQAYIGLRLWSSVHNVANSEEKQPLLQVAVWTIGEYGDLLLSSERIEEHQLVDIYQRLLWSTSVSTTTKQYALVSLAKLSTRIRTKEEETRVKQMIEAFGSHLNIDLQQRGVEFAQLFRDYSHLRPALLEKMPKIQKTLPNGTDAEGGGFDDQQPTIDLIEGGDDGDSSLMINTSGGMVGKMGSDSRALLDLLGGGDDPIDGLALTPTADVLISGSTTATTNGKSGVGGAPLPPTTGNNQDLLDLLGSLDMPASTPPAAVNSSLGASTPVLGGIGLDLNSLNDNSIKNGTGGPNLLANSSSFGGLDNLLNSNLSPTTMPTTMPAMLPGLGSPLGSGLGSLTSPTSPTGLVSTNGTTGSLFSDFSAAVINNNDEHAKLLTALDKNGILVQLSAKHTGGALQILMTATNNSLTTLEQYLFQAAVPRSFSLQMLSPSGSTLPPGGTITQEMRVTSTAKATLRMRLRISYQSDGNPVQEQTEVSGFPEEPTE</sequence>
<dbReference type="VEuPathDB" id="VectorBase:ACON2_042431"/>
<keyword evidence="8 10" id="KW-0968">Cytoplasmic vesicle</keyword>
<dbReference type="InterPro" id="IPR016024">
    <property type="entry name" value="ARM-type_fold"/>
</dbReference>
<proteinExistence type="inferred from homology"/>
<dbReference type="InterPro" id="IPR011989">
    <property type="entry name" value="ARM-like"/>
</dbReference>
<evidence type="ECO:0000256" key="4">
    <source>
        <dbReference type="ARBA" id="ARBA00022448"/>
    </source>
</evidence>
<evidence type="ECO:0000256" key="3">
    <source>
        <dbReference type="ARBA" id="ARBA00006613"/>
    </source>
</evidence>
<dbReference type="SUPFAM" id="SSF49348">
    <property type="entry name" value="Clathrin adaptor appendage domain"/>
    <property type="match status" value="1"/>
</dbReference>
<dbReference type="PROSITE" id="PS50180">
    <property type="entry name" value="GAE"/>
    <property type="match status" value="1"/>
</dbReference>
<dbReference type="SUPFAM" id="SSF48371">
    <property type="entry name" value="ARM repeat"/>
    <property type="match status" value="1"/>
</dbReference>
<comment type="subcellular location">
    <subcellularLocation>
        <location evidence="1">Cytoplasmic vesicle membrane</location>
    </subcellularLocation>
    <subcellularLocation>
        <location evidence="9">Endomembrane system</location>
        <topology evidence="9">Peripheral membrane protein</topology>
        <orientation evidence="9">Cytoplasmic side</orientation>
    </subcellularLocation>
    <subcellularLocation>
        <location evidence="2">Golgi apparatus</location>
    </subcellularLocation>
</comment>
<evidence type="ECO:0000256" key="1">
    <source>
        <dbReference type="ARBA" id="ARBA00004156"/>
    </source>
</evidence>
<dbReference type="Proteomes" id="UP000075882">
    <property type="component" value="Unassembled WGS sequence"/>
</dbReference>
<evidence type="ECO:0000256" key="2">
    <source>
        <dbReference type="ARBA" id="ARBA00004555"/>
    </source>
</evidence>
<reference evidence="13" key="1">
    <citation type="submission" date="2022-08" db="UniProtKB">
        <authorList>
            <consortium name="EnsemblMetazoa"/>
        </authorList>
    </citation>
    <scope>IDENTIFICATION</scope>
</reference>
<evidence type="ECO:0000256" key="10">
    <source>
        <dbReference type="PIRNR" id="PIRNR037094"/>
    </source>
</evidence>
<dbReference type="SMART" id="SM00809">
    <property type="entry name" value="Alpha_adaptinC2"/>
    <property type="match status" value="1"/>
</dbReference>
<dbReference type="InterPro" id="IPR050840">
    <property type="entry name" value="Adaptor_Complx_Large_Subunit"/>
</dbReference>
<protein>
    <recommendedName>
        <fullName evidence="10">AP-1 complex subunit gamma</fullName>
    </recommendedName>
</protein>
<keyword evidence="6 10" id="KW-0333">Golgi apparatus</keyword>
<evidence type="ECO:0000313" key="13">
    <source>
        <dbReference type="EnsemblMetazoa" id="ACOM030277-PA.1"/>
    </source>
</evidence>
<keyword evidence="4 10" id="KW-0813">Transport</keyword>
<feature type="domain" description="GAE" evidence="12">
    <location>
        <begin position="777"/>
        <end position="887"/>
    </location>
</feature>
<dbReference type="InterPro" id="IPR008152">
    <property type="entry name" value="Clathrin_a/b/g-adaptin_app_Ig"/>
</dbReference>
<evidence type="ECO:0000256" key="8">
    <source>
        <dbReference type="ARBA" id="ARBA00023329"/>
    </source>
</evidence>
<dbReference type="InterPro" id="IPR017107">
    <property type="entry name" value="AP1_complex_gsu"/>
</dbReference>
<dbReference type="AlphaFoldDB" id="A0A8W7PEX6"/>
<dbReference type="InterPro" id="IPR002553">
    <property type="entry name" value="Clathrin/coatomer_adapt-like_N"/>
</dbReference>
<evidence type="ECO:0000256" key="11">
    <source>
        <dbReference type="SAM" id="MobiDB-lite"/>
    </source>
</evidence>
<dbReference type="Gene3D" id="1.25.10.10">
    <property type="entry name" value="Leucine-rich Repeat Variant"/>
    <property type="match status" value="2"/>
</dbReference>
<feature type="compositionally biased region" description="Polar residues" evidence="11">
    <location>
        <begin position="869"/>
        <end position="883"/>
    </location>
</feature>
<dbReference type="GO" id="GO:0016192">
    <property type="term" value="P:vesicle-mediated transport"/>
    <property type="evidence" value="ECO:0007669"/>
    <property type="project" value="InterPro"/>
</dbReference>
<dbReference type="InterPro" id="IPR008153">
    <property type="entry name" value="GAE_dom"/>
</dbReference>
<name>A0A8W7PEX6_ANOCL</name>
<evidence type="ECO:0000259" key="12">
    <source>
        <dbReference type="PROSITE" id="PS50180"/>
    </source>
</evidence>
<evidence type="ECO:0000256" key="7">
    <source>
        <dbReference type="ARBA" id="ARBA00023136"/>
    </source>
</evidence>
<dbReference type="PIRSF" id="PIRSF037094">
    <property type="entry name" value="AP1_complex_gamma"/>
    <property type="match status" value="1"/>
</dbReference>
<accession>A0A8W7PEX6</accession>
<keyword evidence="7 10" id="KW-0472">Membrane</keyword>
<evidence type="ECO:0000256" key="5">
    <source>
        <dbReference type="ARBA" id="ARBA00022927"/>
    </source>
</evidence>
<dbReference type="GO" id="GO:0006886">
    <property type="term" value="P:intracellular protein transport"/>
    <property type="evidence" value="ECO:0007669"/>
    <property type="project" value="UniProtKB-UniRule"/>
</dbReference>